<dbReference type="EMBL" id="BMDC01000004">
    <property type="protein sequence ID" value="GGH66664.1"/>
    <property type="molecule type" value="Genomic_DNA"/>
</dbReference>
<name>A0A917MVQ3_9MICC</name>
<keyword evidence="2" id="KW-1133">Transmembrane helix</keyword>
<comment type="caution">
    <text evidence="3">The sequence shown here is derived from an EMBL/GenBank/DDBJ whole genome shotgun (WGS) entry which is preliminary data.</text>
</comment>
<feature type="transmembrane region" description="Helical" evidence="2">
    <location>
        <begin position="123"/>
        <end position="142"/>
    </location>
</feature>
<keyword evidence="2" id="KW-0812">Transmembrane</keyword>
<organism evidence="3 4">
    <name type="scientific">Rothia aerolata</name>
    <dbReference type="NCBI Taxonomy" id="1812262"/>
    <lineage>
        <taxon>Bacteria</taxon>
        <taxon>Bacillati</taxon>
        <taxon>Actinomycetota</taxon>
        <taxon>Actinomycetes</taxon>
        <taxon>Micrococcales</taxon>
        <taxon>Micrococcaceae</taxon>
        <taxon>Rothia</taxon>
    </lineage>
</organism>
<dbReference type="AlphaFoldDB" id="A0A917MVQ3"/>
<keyword evidence="2" id="KW-0472">Membrane</keyword>
<evidence type="ECO:0000313" key="4">
    <source>
        <dbReference type="Proteomes" id="UP000600171"/>
    </source>
</evidence>
<gene>
    <name evidence="3" type="ORF">GCM10007359_21040</name>
</gene>
<feature type="transmembrane region" description="Helical" evidence="2">
    <location>
        <begin position="148"/>
        <end position="167"/>
    </location>
</feature>
<feature type="region of interest" description="Disordered" evidence="1">
    <location>
        <begin position="261"/>
        <end position="284"/>
    </location>
</feature>
<proteinExistence type="predicted"/>
<evidence type="ECO:0000256" key="2">
    <source>
        <dbReference type="SAM" id="Phobius"/>
    </source>
</evidence>
<dbReference type="Proteomes" id="UP000600171">
    <property type="component" value="Unassembled WGS sequence"/>
</dbReference>
<sequence>MPEQIWGVTTLVWVAAVYALLLVGLGYLFDRLARRSSQRSVANRTFGFHYHESHDAWQCPEDQWLWPTAYDTDNRVMRYRANADICNTCPVKSTCTVSNQGREIVREIDPWPYSDSGRFHRGLATAVSSFSLVIMVMAAVLFHSPAEVAVEVAVAVLCCGLTVPLGIKLLHNPANLDGVGVTHVRNVSASESTEVLIDRFAQKWGGVANERKAKSAMERERELLPVVSVTNSQRVGSSRIGKIRGWSGVKEAPLHRTTAEALERMNLDRSQKQRASSRESSEER</sequence>
<feature type="transmembrane region" description="Helical" evidence="2">
    <location>
        <begin position="6"/>
        <end position="29"/>
    </location>
</feature>
<evidence type="ECO:0000313" key="3">
    <source>
        <dbReference type="EMBL" id="GGH66664.1"/>
    </source>
</evidence>
<protein>
    <submittedName>
        <fullName evidence="3">Uncharacterized protein</fullName>
    </submittedName>
</protein>
<evidence type="ECO:0000256" key="1">
    <source>
        <dbReference type="SAM" id="MobiDB-lite"/>
    </source>
</evidence>
<dbReference type="RefSeq" id="WP_188360324.1">
    <property type="nucleotide sequence ID" value="NZ_BMDC01000004.1"/>
</dbReference>
<keyword evidence="4" id="KW-1185">Reference proteome</keyword>
<reference evidence="3 4" key="1">
    <citation type="journal article" date="2014" name="Int. J. Syst. Evol. Microbiol.">
        <title>Complete genome sequence of Corynebacterium casei LMG S-19264T (=DSM 44701T), isolated from a smear-ripened cheese.</title>
        <authorList>
            <consortium name="US DOE Joint Genome Institute (JGI-PGF)"/>
            <person name="Walter F."/>
            <person name="Albersmeier A."/>
            <person name="Kalinowski J."/>
            <person name="Ruckert C."/>
        </authorList>
    </citation>
    <scope>NUCLEOTIDE SEQUENCE [LARGE SCALE GENOMIC DNA]</scope>
    <source>
        <strain evidence="3 4">CCM 8669</strain>
    </source>
</reference>
<accession>A0A917MVQ3</accession>